<evidence type="ECO:0000313" key="4">
    <source>
        <dbReference type="Proteomes" id="UP000290401"/>
    </source>
</evidence>
<dbReference type="EMBL" id="CP030053">
    <property type="protein sequence ID" value="QAU45503.1"/>
    <property type="molecule type" value="Genomic_DNA"/>
</dbReference>
<dbReference type="EMBL" id="RDQZ01000018">
    <property type="protein sequence ID" value="RXH10991.1"/>
    <property type="molecule type" value="Genomic_DNA"/>
</dbReference>
<dbReference type="AlphaFoldDB" id="A0AAE6C7B1"/>
<evidence type="ECO:0000313" key="1">
    <source>
        <dbReference type="EMBL" id="QAU45503.1"/>
    </source>
</evidence>
<keyword evidence="4" id="KW-1185">Reference proteome</keyword>
<reference evidence="2 4" key="2">
    <citation type="submission" date="2018-10" db="EMBL/GenBank/DDBJ databases">
        <title>Bradyrhizobium sp. nov., effective nodules isolated from peanut in China.</title>
        <authorList>
            <person name="Li Y."/>
        </authorList>
    </citation>
    <scope>NUCLEOTIDE SEQUENCE [LARGE SCALE GENOMIC DNA]</scope>
    <source>
        <strain evidence="2 4">CCBAU 53426</strain>
    </source>
</reference>
<protein>
    <submittedName>
        <fullName evidence="1">Uncharacterized protein</fullName>
    </submittedName>
</protein>
<gene>
    <name evidence="2" type="ORF">EAS56_21360</name>
    <name evidence="1" type="ORF">XH91_09120</name>
</gene>
<sequence>MAIVSTISAVVARRDRATQYAAAYRFNHSRLGVLDAPVEPGMTACFVAAGDHLQSSAIP</sequence>
<organism evidence="1 3">
    <name type="scientific">Bradyrhizobium guangzhouense</name>
    <dbReference type="NCBI Taxonomy" id="1325095"/>
    <lineage>
        <taxon>Bacteria</taxon>
        <taxon>Pseudomonadati</taxon>
        <taxon>Pseudomonadota</taxon>
        <taxon>Alphaproteobacteria</taxon>
        <taxon>Hyphomicrobiales</taxon>
        <taxon>Nitrobacteraceae</taxon>
        <taxon>Bradyrhizobium</taxon>
    </lineage>
</organism>
<evidence type="ECO:0000313" key="2">
    <source>
        <dbReference type="EMBL" id="RXH10991.1"/>
    </source>
</evidence>
<reference evidence="1 3" key="1">
    <citation type="submission" date="2018-06" db="EMBL/GenBank/DDBJ databases">
        <title>Comparative genomics of rhizobia nodulating Arachis hypogaea in China.</title>
        <authorList>
            <person name="Li Y."/>
        </authorList>
    </citation>
    <scope>NUCLEOTIDE SEQUENCE [LARGE SCALE GENOMIC DNA]</scope>
    <source>
        <strain evidence="1 3">CCBAU 51670</strain>
    </source>
</reference>
<proteinExistence type="predicted"/>
<dbReference type="Proteomes" id="UP000288972">
    <property type="component" value="Chromosome"/>
</dbReference>
<dbReference type="Proteomes" id="UP000290401">
    <property type="component" value="Unassembled WGS sequence"/>
</dbReference>
<dbReference type="KEGG" id="bgz:XH91_09120"/>
<evidence type="ECO:0000313" key="3">
    <source>
        <dbReference type="Proteomes" id="UP000288972"/>
    </source>
</evidence>
<name>A0AAE6C7B1_9BRAD</name>
<accession>A0AAE6C7B1</accession>